<dbReference type="GO" id="GO:0016881">
    <property type="term" value="F:acid-amino acid ligase activity"/>
    <property type="evidence" value="ECO:0007669"/>
    <property type="project" value="InterPro"/>
</dbReference>
<dbReference type="Gene3D" id="3.40.1190.10">
    <property type="entry name" value="Mur-like, catalytic domain"/>
    <property type="match status" value="1"/>
</dbReference>
<reference evidence="5" key="1">
    <citation type="journal article" date="2015" name="Nature">
        <title>Complex archaea that bridge the gap between prokaryotes and eukaryotes.</title>
        <authorList>
            <person name="Spang A."/>
            <person name="Saw J.H."/>
            <person name="Jorgensen S.L."/>
            <person name="Zaremba-Niedzwiedzka K."/>
            <person name="Martijn J."/>
            <person name="Lind A.E."/>
            <person name="van Eijk R."/>
            <person name="Schleper C."/>
            <person name="Guy L."/>
            <person name="Ettema T.J."/>
        </authorList>
    </citation>
    <scope>NUCLEOTIDE SEQUENCE</scope>
</reference>
<keyword evidence="3" id="KW-0067">ATP-binding</keyword>
<dbReference type="InterPro" id="IPR036565">
    <property type="entry name" value="Mur-like_cat_sf"/>
</dbReference>
<accession>A0A0F9VTI3</accession>
<dbReference type="Gene3D" id="3.40.1390.10">
    <property type="entry name" value="MurE/MurF, N-terminal domain"/>
    <property type="match status" value="1"/>
</dbReference>
<evidence type="ECO:0000256" key="1">
    <source>
        <dbReference type="ARBA" id="ARBA00022598"/>
    </source>
</evidence>
<dbReference type="InterPro" id="IPR000713">
    <property type="entry name" value="Mur_ligase_N"/>
</dbReference>
<feature type="domain" description="Mur ligase N-terminal catalytic" evidence="4">
    <location>
        <begin position="25"/>
        <end position="104"/>
    </location>
</feature>
<dbReference type="InterPro" id="IPR051046">
    <property type="entry name" value="MurCDEF_CellWall_CoF430Synth"/>
</dbReference>
<sequence length="139" mass="14907">MIPMDFDWLANVLTTDYQGDNQHVLNINTDTRTVCDGEVFLALKGPNFDGHKFIAEAKQKGAIGVVVQHKVDVDIPQFIVSDTRIALGVIGTAVMAQVAPKTIAITGSVGKTTVKEMCAAILSVHGDVTILASHLRYCA</sequence>
<proteinExistence type="predicted"/>
<keyword evidence="2" id="KW-0547">Nucleotide-binding</keyword>
<organism evidence="5">
    <name type="scientific">marine sediment metagenome</name>
    <dbReference type="NCBI Taxonomy" id="412755"/>
    <lineage>
        <taxon>unclassified sequences</taxon>
        <taxon>metagenomes</taxon>
        <taxon>ecological metagenomes</taxon>
    </lineage>
</organism>
<dbReference type="AlphaFoldDB" id="A0A0F9VTI3"/>
<protein>
    <recommendedName>
        <fullName evidence="4">Mur ligase N-terminal catalytic domain-containing protein</fullName>
    </recommendedName>
</protein>
<comment type="caution">
    <text evidence="5">The sequence shown here is derived from an EMBL/GenBank/DDBJ whole genome shotgun (WGS) entry which is preliminary data.</text>
</comment>
<dbReference type="SUPFAM" id="SSF53623">
    <property type="entry name" value="MurD-like peptide ligases, catalytic domain"/>
    <property type="match status" value="1"/>
</dbReference>
<dbReference type="GO" id="GO:0005524">
    <property type="term" value="F:ATP binding"/>
    <property type="evidence" value="ECO:0007669"/>
    <property type="project" value="UniProtKB-KW"/>
</dbReference>
<dbReference type="EMBL" id="LAZR01000433">
    <property type="protein sequence ID" value="KKN69073.1"/>
    <property type="molecule type" value="Genomic_DNA"/>
</dbReference>
<evidence type="ECO:0000256" key="3">
    <source>
        <dbReference type="ARBA" id="ARBA00022840"/>
    </source>
</evidence>
<dbReference type="InterPro" id="IPR035911">
    <property type="entry name" value="MurE/MurF_N"/>
</dbReference>
<evidence type="ECO:0000313" key="5">
    <source>
        <dbReference type="EMBL" id="KKN69073.1"/>
    </source>
</evidence>
<dbReference type="PANTHER" id="PTHR43024">
    <property type="entry name" value="UDP-N-ACETYLMURAMOYL-TRIPEPTIDE--D-ALANYL-D-ALANINE LIGASE"/>
    <property type="match status" value="1"/>
</dbReference>
<keyword evidence="1" id="KW-0436">Ligase</keyword>
<dbReference type="SUPFAM" id="SSF63418">
    <property type="entry name" value="MurE/MurF N-terminal domain"/>
    <property type="match status" value="1"/>
</dbReference>
<gene>
    <name evidence="5" type="ORF">LCGC14_0444510</name>
</gene>
<dbReference type="Pfam" id="PF01225">
    <property type="entry name" value="Mur_ligase"/>
    <property type="match status" value="1"/>
</dbReference>
<evidence type="ECO:0000259" key="4">
    <source>
        <dbReference type="Pfam" id="PF01225"/>
    </source>
</evidence>
<evidence type="ECO:0000256" key="2">
    <source>
        <dbReference type="ARBA" id="ARBA00022741"/>
    </source>
</evidence>
<name>A0A0F9VTI3_9ZZZZ</name>
<dbReference type="PANTHER" id="PTHR43024:SF1">
    <property type="entry name" value="UDP-N-ACETYLMURAMOYL-TRIPEPTIDE--D-ALANYL-D-ALANINE LIGASE"/>
    <property type="match status" value="1"/>
</dbReference>